<evidence type="ECO:0000313" key="3">
    <source>
        <dbReference type="Proteomes" id="UP000741360"/>
    </source>
</evidence>
<dbReference type="InterPro" id="IPR014710">
    <property type="entry name" value="RmlC-like_jellyroll"/>
</dbReference>
<dbReference type="AlphaFoldDB" id="A0A932LZ47"/>
<gene>
    <name evidence="2" type="ORF">HYY65_02735</name>
</gene>
<comment type="caution">
    <text evidence="2">The sequence shown here is derived from an EMBL/GenBank/DDBJ whole genome shotgun (WGS) entry which is preliminary data.</text>
</comment>
<sequence length="164" mass="19202">MNPGTGNPTGNVDWYEEVFRFRENWRRRAAEGNRFLRGEEVPFQQSRQSLSQWYLLPFKEDTAAQQWAVFTQEIRTRSGKHKHQGGVAIFILEGKGYSVVDGKRYDWEKGDMLLLPVKPGGCEHQHFNLDPEKPSKWLALRYMPTTDVLGNQHEQVENHPDFRK</sequence>
<dbReference type="InterPro" id="IPR011051">
    <property type="entry name" value="RmlC_Cupin_sf"/>
</dbReference>
<feature type="domain" description="Cupin type-2" evidence="1">
    <location>
        <begin position="76"/>
        <end position="139"/>
    </location>
</feature>
<dbReference type="Pfam" id="PF07883">
    <property type="entry name" value="Cupin_2"/>
    <property type="match status" value="1"/>
</dbReference>
<evidence type="ECO:0000313" key="2">
    <source>
        <dbReference type="EMBL" id="MBI3013988.1"/>
    </source>
</evidence>
<accession>A0A932LZ47</accession>
<dbReference type="Gene3D" id="2.60.120.10">
    <property type="entry name" value="Jelly Rolls"/>
    <property type="match status" value="1"/>
</dbReference>
<name>A0A932LZ47_UNCTE</name>
<protein>
    <submittedName>
        <fullName evidence="2">Cupin domain-containing protein</fullName>
    </submittedName>
</protein>
<dbReference type="EMBL" id="JACPSX010000045">
    <property type="protein sequence ID" value="MBI3013988.1"/>
    <property type="molecule type" value="Genomic_DNA"/>
</dbReference>
<dbReference type="Proteomes" id="UP000741360">
    <property type="component" value="Unassembled WGS sequence"/>
</dbReference>
<evidence type="ECO:0000259" key="1">
    <source>
        <dbReference type="Pfam" id="PF07883"/>
    </source>
</evidence>
<dbReference type="InterPro" id="IPR013096">
    <property type="entry name" value="Cupin_2"/>
</dbReference>
<reference evidence="2" key="1">
    <citation type="submission" date="2020-07" db="EMBL/GenBank/DDBJ databases">
        <title>Huge and variable diversity of episymbiotic CPR bacteria and DPANN archaea in groundwater ecosystems.</title>
        <authorList>
            <person name="He C.Y."/>
            <person name="Keren R."/>
            <person name="Whittaker M."/>
            <person name="Farag I.F."/>
            <person name="Doudna J."/>
            <person name="Cate J.H.D."/>
            <person name="Banfield J.F."/>
        </authorList>
    </citation>
    <scope>NUCLEOTIDE SEQUENCE</scope>
    <source>
        <strain evidence="2">NC_groundwater_717_Ag_S-0.2um_59_8</strain>
    </source>
</reference>
<dbReference type="SUPFAM" id="SSF51182">
    <property type="entry name" value="RmlC-like cupins"/>
    <property type="match status" value="1"/>
</dbReference>
<proteinExistence type="predicted"/>
<organism evidence="2 3">
    <name type="scientific">Tectimicrobiota bacterium</name>
    <dbReference type="NCBI Taxonomy" id="2528274"/>
    <lineage>
        <taxon>Bacteria</taxon>
        <taxon>Pseudomonadati</taxon>
        <taxon>Nitrospinota/Tectimicrobiota group</taxon>
        <taxon>Candidatus Tectimicrobiota</taxon>
    </lineage>
</organism>